<dbReference type="GO" id="GO:0008986">
    <property type="term" value="F:pyruvate, water dikinase activity"/>
    <property type="evidence" value="ECO:0007669"/>
    <property type="project" value="InterPro"/>
</dbReference>
<keyword evidence="3" id="KW-0067">ATP-binding</keyword>
<dbReference type="Gene3D" id="3.20.20.60">
    <property type="entry name" value="Phosphoenolpyruvate-binding domains"/>
    <property type="match status" value="1"/>
</dbReference>
<dbReference type="InterPro" id="IPR006319">
    <property type="entry name" value="PEP_synth"/>
</dbReference>
<gene>
    <name evidence="5" type="ORF">COV58_01675</name>
</gene>
<sequence>MKKLVTGLRKFAVAFKEKPVIYRATDFKTNEYRNLKGGALYEPKEANPMLGFRGASRYIADPQVFSMELDALKQLHEEGFDNMHLMIPFVRVPWELVRIREIIRDHGLLGYPNFKLWIMVEVPAAAIMLQEFIDLGIDGVSIGTNDLTMMLLGVDRDSAEVANIYDERHPAVVSVLEHIVETCVEAGITCSICGQAASDYPEIVEALVRKGITSVSVAPDAVNRTRVLIHDIEKKIYKK</sequence>
<evidence type="ECO:0000259" key="4">
    <source>
        <dbReference type="Pfam" id="PF02896"/>
    </source>
</evidence>
<reference evidence="5 6" key="1">
    <citation type="submission" date="2017-09" db="EMBL/GenBank/DDBJ databases">
        <title>Depth-based differentiation of microbial function through sediment-hosted aquifers and enrichment of novel symbionts in the deep terrestrial subsurface.</title>
        <authorList>
            <person name="Probst A.J."/>
            <person name="Ladd B."/>
            <person name="Jarett J.K."/>
            <person name="Geller-Mcgrath D.E."/>
            <person name="Sieber C.M."/>
            <person name="Emerson J.B."/>
            <person name="Anantharaman K."/>
            <person name="Thomas B.C."/>
            <person name="Malmstrom R."/>
            <person name="Stieglmeier M."/>
            <person name="Klingl A."/>
            <person name="Woyke T."/>
            <person name="Ryan C.M."/>
            <person name="Banfield J.F."/>
        </authorList>
    </citation>
    <scope>NUCLEOTIDE SEQUENCE [LARGE SCALE GENOMIC DNA]</scope>
    <source>
        <strain evidence="5">CG11_big_fil_rev_8_21_14_0_20_36_8</strain>
    </source>
</reference>
<dbReference type="PRINTS" id="PR01736">
    <property type="entry name" value="PHPHTRNFRASE"/>
</dbReference>
<dbReference type="Pfam" id="PF02896">
    <property type="entry name" value="PEP-utilizers_C"/>
    <property type="match status" value="1"/>
</dbReference>
<accession>A0A2M6IUJ2</accession>
<protein>
    <recommendedName>
        <fullName evidence="4">PEP-utilising enzyme C-terminal domain-containing protein</fullName>
    </recommendedName>
</protein>
<dbReference type="PANTHER" id="PTHR43030:SF1">
    <property type="entry name" value="PHOSPHOENOLPYRUVATE SYNTHASE"/>
    <property type="match status" value="1"/>
</dbReference>
<evidence type="ECO:0000256" key="2">
    <source>
        <dbReference type="ARBA" id="ARBA00022741"/>
    </source>
</evidence>
<dbReference type="SUPFAM" id="SSF51621">
    <property type="entry name" value="Phosphoenolpyruvate/pyruvate domain"/>
    <property type="match status" value="1"/>
</dbReference>
<dbReference type="GO" id="GO:0005524">
    <property type="term" value="F:ATP binding"/>
    <property type="evidence" value="ECO:0007669"/>
    <property type="project" value="UniProtKB-KW"/>
</dbReference>
<dbReference type="Proteomes" id="UP000231056">
    <property type="component" value="Unassembled WGS sequence"/>
</dbReference>
<feature type="domain" description="PEP-utilising enzyme C-terminal" evidence="4">
    <location>
        <begin position="3"/>
        <end position="232"/>
    </location>
</feature>
<dbReference type="PANTHER" id="PTHR43030">
    <property type="entry name" value="PHOSPHOENOLPYRUVATE SYNTHASE"/>
    <property type="match status" value="1"/>
</dbReference>
<evidence type="ECO:0000313" key="6">
    <source>
        <dbReference type="Proteomes" id="UP000231056"/>
    </source>
</evidence>
<comment type="caution">
    <text evidence="5">The sequence shown here is derived from an EMBL/GenBank/DDBJ whole genome shotgun (WGS) entry which is preliminary data.</text>
</comment>
<name>A0A2M6IUJ2_9BACT</name>
<dbReference type="InterPro" id="IPR015813">
    <property type="entry name" value="Pyrv/PenolPyrv_kinase-like_dom"/>
</dbReference>
<dbReference type="EMBL" id="PCVM01000040">
    <property type="protein sequence ID" value="PIQ73588.1"/>
    <property type="molecule type" value="Genomic_DNA"/>
</dbReference>
<keyword evidence="2" id="KW-0547">Nucleotide-binding</keyword>
<proteinExistence type="inferred from homology"/>
<evidence type="ECO:0000313" key="5">
    <source>
        <dbReference type="EMBL" id="PIQ73588.1"/>
    </source>
</evidence>
<dbReference type="InterPro" id="IPR040442">
    <property type="entry name" value="Pyrv_kinase-like_dom_sf"/>
</dbReference>
<evidence type="ECO:0000256" key="3">
    <source>
        <dbReference type="ARBA" id="ARBA00022840"/>
    </source>
</evidence>
<dbReference type="AlphaFoldDB" id="A0A2M6IUJ2"/>
<organism evidence="5 6">
    <name type="scientific">Candidatus Roizmanbacteria bacterium CG11_big_fil_rev_8_21_14_0_20_36_8</name>
    <dbReference type="NCBI Taxonomy" id="1974856"/>
    <lineage>
        <taxon>Bacteria</taxon>
        <taxon>Candidatus Roizmaniibacteriota</taxon>
    </lineage>
</organism>
<comment type="similarity">
    <text evidence="1">Belongs to the PEP-utilizing enzyme family.</text>
</comment>
<dbReference type="InterPro" id="IPR000121">
    <property type="entry name" value="PEP_util_C"/>
</dbReference>
<evidence type="ECO:0000256" key="1">
    <source>
        <dbReference type="ARBA" id="ARBA00007837"/>
    </source>
</evidence>